<evidence type="ECO:0000256" key="1">
    <source>
        <dbReference type="ARBA" id="ARBA00022801"/>
    </source>
</evidence>
<accession>A0A1N6NES9</accession>
<dbReference type="InterPro" id="IPR000073">
    <property type="entry name" value="AB_hydrolase_1"/>
</dbReference>
<feature type="domain" description="AB hydrolase-1" evidence="2">
    <location>
        <begin position="25"/>
        <end position="265"/>
    </location>
</feature>
<reference evidence="4" key="1">
    <citation type="submission" date="2017-01" db="EMBL/GenBank/DDBJ databases">
        <authorList>
            <person name="Varghese N."/>
            <person name="Submissions S."/>
        </authorList>
    </citation>
    <scope>NUCLEOTIDE SEQUENCE [LARGE SCALE GENOMIC DNA]</scope>
    <source>
        <strain evidence="4">ATCC 51758</strain>
    </source>
</reference>
<proteinExistence type="predicted"/>
<sequence>MTHAMSHFLADDGEHIHVKIEGEGPPLVLLHGWTASHRDWSPFIEAFAARHRVYRWDARGHGGHALHTDTPPSAARMARDLEQMLEHWNLRDAIVIGHSMGALTLWQYIRDFGCGRLRKLVIIDQSPRILTDEHWRWGIYGDFDAARNAAFVRSLQDDFAEGVLRLVGHSLNERARRKYRENGEGMELARQRLREMTPQPLIDCWSSLAAADYRDVLEKIDVPALLVYAGASNFYHTRTAHYVRDNIPNALLHIYDDVDHAPHLWQRERFARDVLDFIDAAD</sequence>
<dbReference type="AlphaFoldDB" id="A0A1N6NES9"/>
<dbReference type="SUPFAM" id="SSF53474">
    <property type="entry name" value="alpha/beta-Hydrolases"/>
    <property type="match status" value="1"/>
</dbReference>
<dbReference type="GO" id="GO:0016020">
    <property type="term" value="C:membrane"/>
    <property type="evidence" value="ECO:0007669"/>
    <property type="project" value="TreeGrafter"/>
</dbReference>
<dbReference type="InterPro" id="IPR050266">
    <property type="entry name" value="AB_hydrolase_sf"/>
</dbReference>
<dbReference type="GO" id="GO:0016787">
    <property type="term" value="F:hydrolase activity"/>
    <property type="evidence" value="ECO:0007669"/>
    <property type="project" value="UniProtKB-KW"/>
</dbReference>
<dbReference type="RefSeq" id="WP_084204915.1">
    <property type="nucleotide sequence ID" value="NZ_FTMD01000001.1"/>
</dbReference>
<protein>
    <submittedName>
        <fullName evidence="3">Pimeloyl-ACP methyl ester carboxylesterase</fullName>
    </submittedName>
</protein>
<dbReference type="PANTHER" id="PTHR43798:SF31">
    <property type="entry name" value="AB HYDROLASE SUPERFAMILY PROTEIN YCLE"/>
    <property type="match status" value="1"/>
</dbReference>
<evidence type="ECO:0000259" key="2">
    <source>
        <dbReference type="Pfam" id="PF00561"/>
    </source>
</evidence>
<keyword evidence="4" id="KW-1185">Reference proteome</keyword>
<dbReference type="STRING" id="34027.SAMN05421829_101262"/>
<dbReference type="OrthoDB" id="9779853at2"/>
<organism evidence="3 4">
    <name type="scientific">Aromatoleum tolulyticum</name>
    <dbReference type="NCBI Taxonomy" id="34027"/>
    <lineage>
        <taxon>Bacteria</taxon>
        <taxon>Pseudomonadati</taxon>
        <taxon>Pseudomonadota</taxon>
        <taxon>Betaproteobacteria</taxon>
        <taxon>Rhodocyclales</taxon>
        <taxon>Rhodocyclaceae</taxon>
        <taxon>Aromatoleum</taxon>
    </lineage>
</organism>
<dbReference type="InterPro" id="IPR029058">
    <property type="entry name" value="AB_hydrolase_fold"/>
</dbReference>
<dbReference type="Gene3D" id="3.40.50.1820">
    <property type="entry name" value="alpha/beta hydrolase"/>
    <property type="match status" value="1"/>
</dbReference>
<evidence type="ECO:0000313" key="4">
    <source>
        <dbReference type="Proteomes" id="UP000186819"/>
    </source>
</evidence>
<dbReference type="Pfam" id="PF00561">
    <property type="entry name" value="Abhydrolase_1"/>
    <property type="match status" value="1"/>
</dbReference>
<keyword evidence="1" id="KW-0378">Hydrolase</keyword>
<name>A0A1N6NES9_9RHOO</name>
<evidence type="ECO:0000313" key="3">
    <source>
        <dbReference type="EMBL" id="SIP90496.1"/>
    </source>
</evidence>
<gene>
    <name evidence="3" type="ORF">SAMN05421829_101262</name>
</gene>
<dbReference type="Proteomes" id="UP000186819">
    <property type="component" value="Unassembled WGS sequence"/>
</dbReference>
<dbReference type="PANTHER" id="PTHR43798">
    <property type="entry name" value="MONOACYLGLYCEROL LIPASE"/>
    <property type="match status" value="1"/>
</dbReference>
<dbReference type="EMBL" id="FTMD01000001">
    <property type="protein sequence ID" value="SIP90496.1"/>
    <property type="molecule type" value="Genomic_DNA"/>
</dbReference>